<dbReference type="OrthoDB" id="4800194at2"/>
<sequence length="319" mass="34602">MESRSDGIDSFLQRRVFRSMERFFSGWPTGLRPVGVAGISLLFLVGCSAGKAGTEKHSEKQAPVLLESAELRLPMQEYLFSSAEQEQLDRGRSALVDRCLRRLGQKEGFALPGAPTGAPDVMDRRYGVTDAAGARAHGYHLRDDPSSRPAGTRPRQPDAQLAGLLHGEAGRDGHAKIPEGGCIGEADRALAGPKGAIGPTESARQLNFRGFTGSRNHPRVTQALDAWSACMKRKKYEYPDPLAAMSDPRFRGKTATPLEREVAAADVSCKKETDLIGVWFAAETAVQKELIARNPEDFDTARKAKQSQLTQAAAASRKS</sequence>
<gene>
    <name evidence="2" type="ORF">SCLAV_p0350</name>
</gene>
<keyword evidence="3" id="KW-1185">Reference proteome</keyword>
<name>B5GS52_STRCL</name>
<proteinExistence type="predicted"/>
<organism evidence="2 3">
    <name type="scientific">Streptomyces clavuligerus</name>
    <dbReference type="NCBI Taxonomy" id="1901"/>
    <lineage>
        <taxon>Bacteria</taxon>
        <taxon>Bacillati</taxon>
        <taxon>Actinomycetota</taxon>
        <taxon>Actinomycetes</taxon>
        <taxon>Kitasatosporales</taxon>
        <taxon>Streptomycetaceae</taxon>
        <taxon>Streptomyces</taxon>
    </lineage>
</organism>
<evidence type="ECO:0000313" key="3">
    <source>
        <dbReference type="Proteomes" id="UP000002357"/>
    </source>
</evidence>
<dbReference type="EMBL" id="CM000914">
    <property type="protein sequence ID" value="EFG03841.2"/>
    <property type="molecule type" value="Genomic_DNA"/>
</dbReference>
<dbReference type="Proteomes" id="UP000002357">
    <property type="component" value="Plasmid pSCL4"/>
</dbReference>
<dbReference type="AlphaFoldDB" id="B5GS52"/>
<evidence type="ECO:0000313" key="2">
    <source>
        <dbReference type="EMBL" id="EFG03841.2"/>
    </source>
</evidence>
<reference evidence="2 3" key="1">
    <citation type="journal article" date="2010" name="Genome Biol. Evol.">
        <title>The sequence of a 1.8-mb bacterial linear plasmid reveals a rich evolutionary reservoir of secondary metabolic pathways.</title>
        <authorList>
            <person name="Medema M.H."/>
            <person name="Trefzer A."/>
            <person name="Kovalchuk A."/>
            <person name="van den Berg M."/>
            <person name="Mueller U."/>
            <person name="Heijne W."/>
            <person name="Wu L."/>
            <person name="Alam M.T."/>
            <person name="Ronning C.M."/>
            <person name="Nierman W.C."/>
            <person name="Bovenberg R.A.L."/>
            <person name="Breitling R."/>
            <person name="Takano E."/>
        </authorList>
    </citation>
    <scope>NUCLEOTIDE SEQUENCE [LARGE SCALE GENOMIC DNA]</scope>
    <source>
        <strain evidence="3">ATCC 27064 / DSM 738 / JCM 4710 / NBRC 13307 / NCIMB 12785 / NRRL 3585 / VKM Ac-602</strain>
        <plasmid evidence="2">pSCL4</plasmid>
    </source>
</reference>
<geneLocation type="plasmid" evidence="2 3">
    <name>pSCL4</name>
</geneLocation>
<evidence type="ECO:0000256" key="1">
    <source>
        <dbReference type="SAM" id="MobiDB-lite"/>
    </source>
</evidence>
<dbReference type="eggNOG" id="ENOG50332CB">
    <property type="taxonomic scope" value="Bacteria"/>
</dbReference>
<dbReference type="RefSeq" id="WP_003954632.1">
    <property type="nucleotide sequence ID" value="NZ_CM000914.1"/>
</dbReference>
<keyword evidence="2" id="KW-0614">Plasmid</keyword>
<feature type="region of interest" description="Disordered" evidence="1">
    <location>
        <begin position="133"/>
        <end position="158"/>
    </location>
</feature>
<accession>B5GS52</accession>
<dbReference type="GeneID" id="93733523"/>
<protein>
    <submittedName>
        <fullName evidence="2">Uncharacterized protein</fullName>
    </submittedName>
</protein>